<proteinExistence type="evidence at transcript level"/>
<dbReference type="InterPro" id="IPR051436">
    <property type="entry name" value="Autophagy-related_EPG5"/>
</dbReference>
<organism evidence="1">
    <name type="scientific">Apis cerana</name>
    <name type="common">Indian honeybee</name>
    <dbReference type="NCBI Taxonomy" id="7461"/>
    <lineage>
        <taxon>Eukaryota</taxon>
        <taxon>Metazoa</taxon>
        <taxon>Ecdysozoa</taxon>
        <taxon>Arthropoda</taxon>
        <taxon>Hexapoda</taxon>
        <taxon>Insecta</taxon>
        <taxon>Pterygota</taxon>
        <taxon>Neoptera</taxon>
        <taxon>Endopterygota</taxon>
        <taxon>Hymenoptera</taxon>
        <taxon>Apocrita</taxon>
        <taxon>Aculeata</taxon>
        <taxon>Apoidea</taxon>
        <taxon>Anthophila</taxon>
        <taxon>Apidae</taxon>
        <taxon>Apis</taxon>
    </lineage>
</organism>
<dbReference type="AlphaFoldDB" id="V9ILF3"/>
<sequence length="271" mass="32032">MLDEEGEEDEDIANVGANLFESDLISLLNQIPFSKIFEQVLCIQYQNNDYHQNKTYITHHHLFRMFAFFTTIIKLLKQGLKTYDSPRYRQLTKRLSALIKDIVQYANDQWEEFDKNQINDVSILKKLQLEFDCFFLRAVLCIFSSRRLGAWQYLASLPYDLISSNTLWQIFYILHTDCMQIDMHVSNRSTHDWINELNSSQLCTKFEEKLSSMPGDESYFLLTTFANMALARTEQDYDFVKITTIDLFQIGFLSEKHKILVQKMLDLFCQI</sequence>
<dbReference type="GO" id="GO:0097352">
    <property type="term" value="P:autophagosome maturation"/>
    <property type="evidence" value="ECO:0007669"/>
    <property type="project" value="TreeGrafter"/>
</dbReference>
<dbReference type="EMBL" id="JR050582">
    <property type="protein sequence ID" value="AEY61311.1"/>
    <property type="molecule type" value="mRNA"/>
</dbReference>
<reference evidence="1" key="1">
    <citation type="submission" date="2011-11" db="EMBL/GenBank/DDBJ databases">
        <title>Decoding the brain transcriptome of the Eastern honeybee (Apis cerana) based on pyrosequencing.</title>
        <authorList>
            <person name="Sun L."/>
            <person name="Zheng H."/>
            <person name="Wang Y."/>
            <person name="Xie X."/>
            <person name="Zhu Y."/>
            <person name="Gu W."/>
            <person name="Wang S."/>
        </authorList>
    </citation>
    <scope>NUCLEOTIDE SEQUENCE</scope>
    <source>
        <tissue evidence="1">Brain</tissue>
    </source>
</reference>
<dbReference type="PANTHER" id="PTHR31139">
    <property type="entry name" value="ECTOPIC P GRANULES PROTEIN 5 HOMOLOG"/>
    <property type="match status" value="1"/>
</dbReference>
<protein>
    <recommendedName>
        <fullName evidence="2">Ectopic P granules protein 5</fullName>
    </recommendedName>
</protein>
<accession>V9ILF3</accession>
<evidence type="ECO:0008006" key="2">
    <source>
        <dbReference type="Google" id="ProtNLM"/>
    </source>
</evidence>
<dbReference type="GO" id="GO:0005737">
    <property type="term" value="C:cytoplasm"/>
    <property type="evidence" value="ECO:0007669"/>
    <property type="project" value="TreeGrafter"/>
</dbReference>
<name>V9ILF3_APICE</name>
<dbReference type="PANTHER" id="PTHR31139:SF4">
    <property type="entry name" value="ECTOPIC P GRANULES PROTEIN 5 HOMOLOG"/>
    <property type="match status" value="1"/>
</dbReference>
<evidence type="ECO:0000313" key="1">
    <source>
        <dbReference type="EMBL" id="AEY61311.1"/>
    </source>
</evidence>
<gene>
    <name evidence="1" type="ORF">ACCB11803</name>
</gene>